<name>K1U9P0_9ZZZZ</name>
<sequence length="195" mass="22884">MRTFMNNKEELKKAVIESCINGTMTIKVAVSRLGFSERYVKKLKARYKKIGASSMMYENCGKQTTHTISAEIKSKIREIWNMPELEECNFIHFQEILEENYHIRISYTPLYKFLKSKGAKSPRKHKKAKAHNRRQERASSGELLQVDGTPHRFFYNDNKEYCLHGFIDDATHQITGLYMCENECMHGYLEVTRQT</sequence>
<feature type="non-terminal residue" evidence="2">
    <location>
        <position position="195"/>
    </location>
</feature>
<reference evidence="2" key="1">
    <citation type="journal article" date="2013" name="Environ. Microbiol.">
        <title>Microbiota from the distal guts of lean and obese adolescents exhibit partial functional redundancy besides clear differences in community structure.</title>
        <authorList>
            <person name="Ferrer M."/>
            <person name="Ruiz A."/>
            <person name="Lanza F."/>
            <person name="Haange S.B."/>
            <person name="Oberbach A."/>
            <person name="Till H."/>
            <person name="Bargiela R."/>
            <person name="Campoy C."/>
            <person name="Segura M.T."/>
            <person name="Richter M."/>
            <person name="von Bergen M."/>
            <person name="Seifert J."/>
            <person name="Suarez A."/>
        </authorList>
    </citation>
    <scope>NUCLEOTIDE SEQUENCE</scope>
</reference>
<dbReference type="EMBL" id="AJWY01002998">
    <property type="protein sequence ID" value="EKC76704.1"/>
    <property type="molecule type" value="Genomic_DNA"/>
</dbReference>
<evidence type="ECO:0000256" key="1">
    <source>
        <dbReference type="SAM" id="MobiDB-lite"/>
    </source>
</evidence>
<gene>
    <name evidence="2" type="ORF">LEA_04565</name>
</gene>
<dbReference type="SUPFAM" id="SSF46689">
    <property type="entry name" value="Homeodomain-like"/>
    <property type="match status" value="1"/>
</dbReference>
<comment type="caution">
    <text evidence="2">The sequence shown here is derived from an EMBL/GenBank/DDBJ whole genome shotgun (WGS) entry which is preliminary data.</text>
</comment>
<feature type="compositionally biased region" description="Basic residues" evidence="1">
    <location>
        <begin position="118"/>
        <end position="132"/>
    </location>
</feature>
<dbReference type="AlphaFoldDB" id="K1U9P0"/>
<accession>K1U9P0</accession>
<protein>
    <submittedName>
        <fullName evidence="2">Integrase catalytic region</fullName>
    </submittedName>
</protein>
<proteinExistence type="predicted"/>
<feature type="region of interest" description="Disordered" evidence="1">
    <location>
        <begin position="118"/>
        <end position="142"/>
    </location>
</feature>
<evidence type="ECO:0000313" key="2">
    <source>
        <dbReference type="EMBL" id="EKC76704.1"/>
    </source>
</evidence>
<dbReference type="InterPro" id="IPR009057">
    <property type="entry name" value="Homeodomain-like_sf"/>
</dbReference>
<organism evidence="2">
    <name type="scientific">human gut metagenome</name>
    <dbReference type="NCBI Taxonomy" id="408170"/>
    <lineage>
        <taxon>unclassified sequences</taxon>
        <taxon>metagenomes</taxon>
        <taxon>organismal metagenomes</taxon>
    </lineage>
</organism>